<reference evidence="1" key="2">
    <citation type="submission" date="2020-09" db="EMBL/GenBank/DDBJ databases">
        <authorList>
            <person name="Sun Q."/>
            <person name="Ohkuma M."/>
        </authorList>
    </citation>
    <scope>NUCLEOTIDE SEQUENCE</scope>
    <source>
        <strain evidence="1">JCM 5016</strain>
    </source>
</reference>
<proteinExistence type="predicted"/>
<gene>
    <name evidence="1" type="ORF">GCM10010389_01360</name>
</gene>
<dbReference type="EMBL" id="BMWH01000001">
    <property type="protein sequence ID" value="GGZ67890.1"/>
    <property type="molecule type" value="Genomic_DNA"/>
</dbReference>
<organism evidence="1 2">
    <name type="scientific">Streptomyces echinoruber</name>
    <dbReference type="NCBI Taxonomy" id="68898"/>
    <lineage>
        <taxon>Bacteria</taxon>
        <taxon>Bacillati</taxon>
        <taxon>Actinomycetota</taxon>
        <taxon>Actinomycetes</taxon>
        <taxon>Kitasatosporales</taxon>
        <taxon>Streptomycetaceae</taxon>
        <taxon>Streptomyces</taxon>
    </lineage>
</organism>
<comment type="caution">
    <text evidence="1">The sequence shown here is derived from an EMBL/GenBank/DDBJ whole genome shotgun (WGS) entry which is preliminary data.</text>
</comment>
<dbReference type="RefSeq" id="WP_190055269.1">
    <property type="nucleotide sequence ID" value="NZ_BMWH01000001.1"/>
</dbReference>
<reference evidence="1" key="1">
    <citation type="journal article" date="2014" name="Int. J. Syst. Evol. Microbiol.">
        <title>Complete genome sequence of Corynebacterium casei LMG S-19264T (=DSM 44701T), isolated from a smear-ripened cheese.</title>
        <authorList>
            <consortium name="US DOE Joint Genome Institute (JGI-PGF)"/>
            <person name="Walter F."/>
            <person name="Albersmeier A."/>
            <person name="Kalinowski J."/>
            <person name="Ruckert C."/>
        </authorList>
    </citation>
    <scope>NUCLEOTIDE SEQUENCE</scope>
    <source>
        <strain evidence="1">JCM 5016</strain>
    </source>
</reference>
<dbReference type="InterPro" id="IPR017642">
    <property type="entry name" value="DNA_S_mod_DndB"/>
</dbReference>
<dbReference type="Proteomes" id="UP000623010">
    <property type="component" value="Unassembled WGS sequence"/>
</dbReference>
<protein>
    <submittedName>
        <fullName evidence="1">Uncharacterized protein</fullName>
    </submittedName>
</protein>
<keyword evidence="2" id="KW-1185">Reference proteome</keyword>
<sequence length="410" mass="44597">MRLTMPSGTPEGIPLTVMPFREDAVIGTMSLATLVRLVPSPRQEEDPRALKTASGHDRRHAELRATVQRTLKSQKGKNIPDYAEYIAAGILGKHGSAWSTPPITLWHAGGIAAMSEELIPGSGLRTLTVAPDAMVIAIDGETQTTAWHDIYQDPESFGLTYTELGRRVRIPFELYLGISPADARQIFYDRNVKGVDVAKNLAMSMDQRDLATRLAHTVGEKLEVESDGQRMPFGKLVNVGKRQLTRTDKEVVTLSALRALIVTTVFGGKGVQYSAATVHEGDLPPHTDADEVETVVVRLVSRLIEGHFPDFARRGAITAPAVMAGLGILLHRATPWCAPGDAMSYETVEHLLADVRWEREPAYWDGVCANVGSTGRLNFSGGVKDSAGRVAGALLDPHSELGRKIRGRRS</sequence>
<accession>A0A918QQS0</accession>
<evidence type="ECO:0000313" key="2">
    <source>
        <dbReference type="Proteomes" id="UP000623010"/>
    </source>
</evidence>
<evidence type="ECO:0000313" key="1">
    <source>
        <dbReference type="EMBL" id="GGZ67890.1"/>
    </source>
</evidence>
<dbReference type="Pfam" id="PF14072">
    <property type="entry name" value="DndB"/>
    <property type="match status" value="1"/>
</dbReference>
<dbReference type="AlphaFoldDB" id="A0A918QQS0"/>
<name>A0A918QQS0_9ACTN</name>